<comment type="caution">
    <text evidence="2">The sequence shown here is derived from an EMBL/GenBank/DDBJ whole genome shotgun (WGS) entry which is preliminary data.</text>
</comment>
<protein>
    <submittedName>
        <fullName evidence="2">Enzyme related to lactoylglutathione lyase</fullName>
    </submittedName>
</protein>
<dbReference type="InterPro" id="IPR052164">
    <property type="entry name" value="Anthracycline_SecMetBiosynth"/>
</dbReference>
<evidence type="ECO:0000313" key="2">
    <source>
        <dbReference type="EMBL" id="MBE1530867.1"/>
    </source>
</evidence>
<dbReference type="Pfam" id="PF18029">
    <property type="entry name" value="Glyoxalase_6"/>
    <property type="match status" value="1"/>
</dbReference>
<dbReference type="CDD" id="cd07247">
    <property type="entry name" value="SgaA_N_like"/>
    <property type="match status" value="2"/>
</dbReference>
<dbReference type="GO" id="GO:0016829">
    <property type="term" value="F:lyase activity"/>
    <property type="evidence" value="ECO:0007669"/>
    <property type="project" value="UniProtKB-KW"/>
</dbReference>
<name>A0ABR9JK05_9ACTN</name>
<dbReference type="PANTHER" id="PTHR33993:SF14">
    <property type="entry name" value="GB|AAF24581.1"/>
    <property type="match status" value="1"/>
</dbReference>
<feature type="domain" description="VOC" evidence="1">
    <location>
        <begin position="142"/>
        <end position="259"/>
    </location>
</feature>
<proteinExistence type="predicted"/>
<keyword evidence="2" id="KW-0456">Lyase</keyword>
<feature type="domain" description="VOC" evidence="1">
    <location>
        <begin position="11"/>
        <end position="128"/>
    </location>
</feature>
<reference evidence="2 3" key="1">
    <citation type="submission" date="2020-10" db="EMBL/GenBank/DDBJ databases">
        <title>Sequencing the genomes of 1000 actinobacteria strains.</title>
        <authorList>
            <person name="Klenk H.-P."/>
        </authorList>
    </citation>
    <scope>NUCLEOTIDE SEQUENCE [LARGE SCALE GENOMIC DNA]</scope>
    <source>
        <strain evidence="2 3">DSM 46744</strain>
    </source>
</reference>
<dbReference type="RefSeq" id="WP_192757823.1">
    <property type="nucleotide sequence ID" value="NZ_JADBDZ010000001.1"/>
</dbReference>
<sequence>MPKVTEYQPGMACWLDLASPDIEASKRFYRELFGWSSYTITQDAFADYEVFTLGGADGPTTSGLHMLADETQPPSWTVYFRVVDVEETGRAVTAAGGRELVMPMLGMHLGRVAMYSDLEGADFAVWQPFGDEGMEIPREPTSMCWVELASRDIHGARRFYGDVFGWRTVDREYYSAAPYTEWRIDGEQVGGGMAFMDERWPPHWNAHWTPYFWVTDCDATVWKAAELGARVVIPPTDIRPGRFATIIDPIGARLAMITPDPSAEI</sequence>
<dbReference type="PANTHER" id="PTHR33993">
    <property type="entry name" value="GLYOXALASE-RELATED"/>
    <property type="match status" value="1"/>
</dbReference>
<dbReference type="Proteomes" id="UP000627838">
    <property type="component" value="Unassembled WGS sequence"/>
</dbReference>
<dbReference type="EMBL" id="JADBDZ010000001">
    <property type="protein sequence ID" value="MBE1530867.1"/>
    <property type="molecule type" value="Genomic_DNA"/>
</dbReference>
<accession>A0ABR9JK05</accession>
<organism evidence="2 3">
    <name type="scientific">Actinomadura algeriensis</name>
    <dbReference type="NCBI Taxonomy" id="1679523"/>
    <lineage>
        <taxon>Bacteria</taxon>
        <taxon>Bacillati</taxon>
        <taxon>Actinomycetota</taxon>
        <taxon>Actinomycetes</taxon>
        <taxon>Streptosporangiales</taxon>
        <taxon>Thermomonosporaceae</taxon>
        <taxon>Actinomadura</taxon>
    </lineage>
</organism>
<dbReference type="InterPro" id="IPR037523">
    <property type="entry name" value="VOC_core"/>
</dbReference>
<dbReference type="Gene3D" id="3.10.180.10">
    <property type="entry name" value="2,3-Dihydroxybiphenyl 1,2-Dioxygenase, domain 1"/>
    <property type="match status" value="2"/>
</dbReference>
<evidence type="ECO:0000313" key="3">
    <source>
        <dbReference type="Proteomes" id="UP000627838"/>
    </source>
</evidence>
<evidence type="ECO:0000259" key="1">
    <source>
        <dbReference type="PROSITE" id="PS51819"/>
    </source>
</evidence>
<dbReference type="InterPro" id="IPR029068">
    <property type="entry name" value="Glyas_Bleomycin-R_OHBP_Dase"/>
</dbReference>
<dbReference type="SUPFAM" id="SSF54593">
    <property type="entry name" value="Glyoxalase/Bleomycin resistance protein/Dihydroxybiphenyl dioxygenase"/>
    <property type="match status" value="2"/>
</dbReference>
<dbReference type="PROSITE" id="PS51819">
    <property type="entry name" value="VOC"/>
    <property type="match status" value="2"/>
</dbReference>
<gene>
    <name evidence="2" type="ORF">H4W34_000700</name>
</gene>
<keyword evidence="3" id="KW-1185">Reference proteome</keyword>
<dbReference type="InterPro" id="IPR041581">
    <property type="entry name" value="Glyoxalase_6"/>
</dbReference>